<accession>A0AAV5IRN2</accession>
<evidence type="ECO:0000313" key="1">
    <source>
        <dbReference type="EMBL" id="GKV02441.1"/>
    </source>
</evidence>
<sequence length="51" mass="5987">MMQSEVSKLPFLKFTLVSLIFSANNGPRWHREMRGEQSRAWCLGWSNICRS</sequence>
<keyword evidence="2" id="KW-1185">Reference proteome</keyword>
<dbReference type="AlphaFoldDB" id="A0AAV5IRN2"/>
<reference evidence="1 2" key="1">
    <citation type="journal article" date="2021" name="Commun. Biol.">
        <title>The genome of Shorea leprosula (Dipterocarpaceae) highlights the ecological relevance of drought in aseasonal tropical rainforests.</title>
        <authorList>
            <person name="Ng K.K.S."/>
            <person name="Kobayashi M.J."/>
            <person name="Fawcett J.A."/>
            <person name="Hatakeyama M."/>
            <person name="Paape T."/>
            <person name="Ng C.H."/>
            <person name="Ang C.C."/>
            <person name="Tnah L.H."/>
            <person name="Lee C.T."/>
            <person name="Nishiyama T."/>
            <person name="Sese J."/>
            <person name="O'Brien M.J."/>
            <person name="Copetti D."/>
            <person name="Mohd Noor M.I."/>
            <person name="Ong R.C."/>
            <person name="Putra M."/>
            <person name="Sireger I.Z."/>
            <person name="Indrioko S."/>
            <person name="Kosugi Y."/>
            <person name="Izuno A."/>
            <person name="Isagi Y."/>
            <person name="Lee S.L."/>
            <person name="Shimizu K.K."/>
        </authorList>
    </citation>
    <scope>NUCLEOTIDE SEQUENCE [LARGE SCALE GENOMIC DNA]</scope>
    <source>
        <strain evidence="1">214</strain>
    </source>
</reference>
<proteinExistence type="predicted"/>
<organism evidence="1 2">
    <name type="scientific">Rubroshorea leprosula</name>
    <dbReference type="NCBI Taxonomy" id="152421"/>
    <lineage>
        <taxon>Eukaryota</taxon>
        <taxon>Viridiplantae</taxon>
        <taxon>Streptophyta</taxon>
        <taxon>Embryophyta</taxon>
        <taxon>Tracheophyta</taxon>
        <taxon>Spermatophyta</taxon>
        <taxon>Magnoliopsida</taxon>
        <taxon>eudicotyledons</taxon>
        <taxon>Gunneridae</taxon>
        <taxon>Pentapetalae</taxon>
        <taxon>rosids</taxon>
        <taxon>malvids</taxon>
        <taxon>Malvales</taxon>
        <taxon>Dipterocarpaceae</taxon>
        <taxon>Rubroshorea</taxon>
    </lineage>
</organism>
<protein>
    <submittedName>
        <fullName evidence="1">Uncharacterized protein</fullName>
    </submittedName>
</protein>
<name>A0AAV5IRN2_9ROSI</name>
<comment type="caution">
    <text evidence="1">The sequence shown here is derived from an EMBL/GenBank/DDBJ whole genome shotgun (WGS) entry which is preliminary data.</text>
</comment>
<dbReference type="EMBL" id="BPVZ01000018">
    <property type="protein sequence ID" value="GKV02441.1"/>
    <property type="molecule type" value="Genomic_DNA"/>
</dbReference>
<gene>
    <name evidence="1" type="ORF">SLEP1_g14877</name>
</gene>
<dbReference type="Proteomes" id="UP001054252">
    <property type="component" value="Unassembled WGS sequence"/>
</dbReference>
<evidence type="ECO:0000313" key="2">
    <source>
        <dbReference type="Proteomes" id="UP001054252"/>
    </source>
</evidence>